<name>A0A0P1B0Q1_PLAHL</name>
<dbReference type="EMBL" id="CCYD01002918">
    <property type="protein sequence ID" value="CEG48264.1"/>
    <property type="molecule type" value="Genomic_DNA"/>
</dbReference>
<keyword evidence="3" id="KW-1185">Reference proteome</keyword>
<dbReference type="GeneID" id="36401149"/>
<evidence type="ECO:0000313" key="2">
    <source>
        <dbReference type="EMBL" id="CEG48264.1"/>
    </source>
</evidence>
<evidence type="ECO:0000313" key="3">
    <source>
        <dbReference type="Proteomes" id="UP000054928"/>
    </source>
</evidence>
<keyword evidence="1" id="KW-0812">Transmembrane</keyword>
<sequence length="77" mass="8749">MRRADEYPNASIFVFLPCLVLMQNQFALERTTQATSKLSKSPPRLFILALQFADYIRACLLALMNIIMIDGTQLALQ</sequence>
<dbReference type="Proteomes" id="UP000054928">
    <property type="component" value="Unassembled WGS sequence"/>
</dbReference>
<proteinExistence type="predicted"/>
<evidence type="ECO:0000256" key="1">
    <source>
        <dbReference type="SAM" id="Phobius"/>
    </source>
</evidence>
<dbReference type="AlphaFoldDB" id="A0A0P1B0Q1"/>
<protein>
    <submittedName>
        <fullName evidence="2">Uncharacterized protein</fullName>
    </submittedName>
</protein>
<dbReference type="RefSeq" id="XP_024584633.1">
    <property type="nucleotide sequence ID" value="XM_024719322.1"/>
</dbReference>
<feature type="transmembrane region" description="Helical" evidence="1">
    <location>
        <begin position="45"/>
        <end position="67"/>
    </location>
</feature>
<accession>A0A0P1B0Q1</accession>
<keyword evidence="1" id="KW-0472">Membrane</keyword>
<reference evidence="3" key="1">
    <citation type="submission" date="2014-09" db="EMBL/GenBank/DDBJ databases">
        <authorList>
            <person name="Sharma Rahul"/>
            <person name="Thines Marco"/>
        </authorList>
    </citation>
    <scope>NUCLEOTIDE SEQUENCE [LARGE SCALE GENOMIC DNA]</scope>
</reference>
<organism evidence="2 3">
    <name type="scientific">Plasmopara halstedii</name>
    <name type="common">Downy mildew of sunflower</name>
    <dbReference type="NCBI Taxonomy" id="4781"/>
    <lineage>
        <taxon>Eukaryota</taxon>
        <taxon>Sar</taxon>
        <taxon>Stramenopiles</taxon>
        <taxon>Oomycota</taxon>
        <taxon>Peronosporomycetes</taxon>
        <taxon>Peronosporales</taxon>
        <taxon>Peronosporaceae</taxon>
        <taxon>Plasmopara</taxon>
    </lineage>
</organism>
<keyword evidence="1" id="KW-1133">Transmembrane helix</keyword>